<dbReference type="Proteomes" id="UP001595990">
    <property type="component" value="Unassembled WGS sequence"/>
</dbReference>
<protein>
    <submittedName>
        <fullName evidence="2">Uncharacterized protein</fullName>
    </submittedName>
</protein>
<evidence type="ECO:0000256" key="1">
    <source>
        <dbReference type="SAM" id="MobiDB-lite"/>
    </source>
</evidence>
<keyword evidence="3" id="KW-1185">Reference proteome</keyword>
<name>A0ABV9BRK7_9ACTN</name>
<sequence length="96" mass="9785">MTGSAPATATAGLVRAGTDDRQVPAWGTVLSDAGEGVQDTVQEEVEEELGPLAGGEVTGVLDQGELLDRGLDVADAVPERPTETLVSEETPVGRLG</sequence>
<comment type="caution">
    <text evidence="2">The sequence shown here is derived from an EMBL/GenBank/DDBJ whole genome shotgun (WGS) entry which is preliminary data.</text>
</comment>
<proteinExistence type="predicted"/>
<feature type="region of interest" description="Disordered" evidence="1">
    <location>
        <begin position="77"/>
        <end position="96"/>
    </location>
</feature>
<dbReference type="EMBL" id="JBHSFS010000015">
    <property type="protein sequence ID" value="MFC4516752.1"/>
    <property type="molecule type" value="Genomic_DNA"/>
</dbReference>
<organism evidence="2 3">
    <name type="scientific">Streptomyces ehimensis</name>
    <dbReference type="NCBI Taxonomy" id="68195"/>
    <lineage>
        <taxon>Bacteria</taxon>
        <taxon>Bacillati</taxon>
        <taxon>Actinomycetota</taxon>
        <taxon>Actinomycetes</taxon>
        <taxon>Kitasatosporales</taxon>
        <taxon>Streptomycetaceae</taxon>
        <taxon>Streptomyces</taxon>
    </lineage>
</organism>
<reference evidence="3" key="1">
    <citation type="journal article" date="2019" name="Int. J. Syst. Evol. Microbiol.">
        <title>The Global Catalogue of Microorganisms (GCM) 10K type strain sequencing project: providing services to taxonomists for standard genome sequencing and annotation.</title>
        <authorList>
            <consortium name="The Broad Institute Genomics Platform"/>
            <consortium name="The Broad Institute Genome Sequencing Center for Infectious Disease"/>
            <person name="Wu L."/>
            <person name="Ma J."/>
        </authorList>
    </citation>
    <scope>NUCLEOTIDE SEQUENCE [LARGE SCALE GENOMIC DNA]</scope>
    <source>
        <strain evidence="3">CECT 8064</strain>
    </source>
</reference>
<gene>
    <name evidence="2" type="ORF">ACFPEN_28000</name>
</gene>
<accession>A0ABV9BRK7</accession>
<evidence type="ECO:0000313" key="3">
    <source>
        <dbReference type="Proteomes" id="UP001595990"/>
    </source>
</evidence>
<evidence type="ECO:0000313" key="2">
    <source>
        <dbReference type="EMBL" id="MFC4516752.1"/>
    </source>
</evidence>